<keyword evidence="7" id="KW-0378">Hydrolase</keyword>
<sequence>MGGKFRKGYKKLGYLRSYVSPDTCFVAVSATLPPPLLLEVISVMRFKDVKEMNIGNDRKNVEYVVRRLKHAVTLFKDLHFLIDRKKTIVYFQTRDEADSAAIYLRNIIGPNKVALYHSNKSSDRKKELMEQFKSGDIDVLMSTEAVGMGCDISDVLRVVQYGYPDNISSLVQRLGRAVRNPELHGEGIVPISSRALGKVDKDIKAFVNTQCCRRAF</sequence>
<evidence type="ECO:0000256" key="4">
    <source>
        <dbReference type="ARBA" id="ARBA00034617"/>
    </source>
</evidence>
<keyword evidence="3" id="KW-0413">Isomerase</keyword>
<organism evidence="7 8">
    <name type="scientific">Lobosporangium transversale</name>
    <dbReference type="NCBI Taxonomy" id="64571"/>
    <lineage>
        <taxon>Eukaryota</taxon>
        <taxon>Fungi</taxon>
        <taxon>Fungi incertae sedis</taxon>
        <taxon>Mucoromycota</taxon>
        <taxon>Mortierellomycotina</taxon>
        <taxon>Mortierellomycetes</taxon>
        <taxon>Mortierellales</taxon>
        <taxon>Mortierellaceae</taxon>
        <taxon>Lobosporangium</taxon>
    </lineage>
</organism>
<gene>
    <name evidence="7" type="ORF">BCR41DRAFT_200658</name>
</gene>
<dbReference type="InterPro" id="IPR027417">
    <property type="entry name" value="P-loop_NTPase"/>
</dbReference>
<dbReference type="EC" id="5.6.2.4" evidence="5"/>
<dbReference type="Pfam" id="PF00271">
    <property type="entry name" value="Helicase_C"/>
    <property type="match status" value="1"/>
</dbReference>
<evidence type="ECO:0000256" key="2">
    <source>
        <dbReference type="ARBA" id="ARBA00023125"/>
    </source>
</evidence>
<keyword evidence="2" id="KW-0238">DNA-binding</keyword>
<evidence type="ECO:0000256" key="1">
    <source>
        <dbReference type="ARBA" id="ARBA00005446"/>
    </source>
</evidence>
<dbReference type="PANTHER" id="PTHR13710">
    <property type="entry name" value="DNA HELICASE RECQ FAMILY MEMBER"/>
    <property type="match status" value="1"/>
</dbReference>
<protein>
    <recommendedName>
        <fullName evidence="5">DNA 3'-5' helicase</fullName>
        <ecNumber evidence="5">5.6.2.4</ecNumber>
    </recommendedName>
</protein>
<dbReference type="RefSeq" id="XP_021876423.1">
    <property type="nucleotide sequence ID" value="XM_022019881.1"/>
</dbReference>
<feature type="domain" description="Helicase C-terminal" evidence="6">
    <location>
        <begin position="74"/>
        <end position="216"/>
    </location>
</feature>
<dbReference type="OrthoDB" id="2438124at2759"/>
<comment type="similarity">
    <text evidence="1">Belongs to the helicase family. RecQ subfamily.</text>
</comment>
<dbReference type="SMART" id="SM00490">
    <property type="entry name" value="HELICc"/>
    <property type="match status" value="1"/>
</dbReference>
<evidence type="ECO:0000256" key="5">
    <source>
        <dbReference type="ARBA" id="ARBA00034808"/>
    </source>
</evidence>
<dbReference type="EMBL" id="MCFF01000059">
    <property type="protein sequence ID" value="ORZ04209.1"/>
    <property type="molecule type" value="Genomic_DNA"/>
</dbReference>
<evidence type="ECO:0000256" key="3">
    <source>
        <dbReference type="ARBA" id="ARBA00023235"/>
    </source>
</evidence>
<name>A0A1Y2G8F1_9FUNG</name>
<keyword evidence="8" id="KW-1185">Reference proteome</keyword>
<dbReference type="InParanoid" id="A0A1Y2G8F1"/>
<dbReference type="PANTHER" id="PTHR13710:SF105">
    <property type="entry name" value="ATP-DEPENDENT DNA HELICASE Q1"/>
    <property type="match status" value="1"/>
</dbReference>
<dbReference type="PROSITE" id="PS51194">
    <property type="entry name" value="HELICASE_CTER"/>
    <property type="match status" value="1"/>
</dbReference>
<dbReference type="STRING" id="64571.A0A1Y2G8F1"/>
<dbReference type="GO" id="GO:0005737">
    <property type="term" value="C:cytoplasm"/>
    <property type="evidence" value="ECO:0007669"/>
    <property type="project" value="TreeGrafter"/>
</dbReference>
<dbReference type="InterPro" id="IPR001650">
    <property type="entry name" value="Helicase_C-like"/>
</dbReference>
<dbReference type="AlphaFoldDB" id="A0A1Y2G8F1"/>
<dbReference type="GO" id="GO:0009378">
    <property type="term" value="F:four-way junction helicase activity"/>
    <property type="evidence" value="ECO:0007669"/>
    <property type="project" value="TreeGrafter"/>
</dbReference>
<dbReference type="GO" id="GO:0043138">
    <property type="term" value="F:3'-5' DNA helicase activity"/>
    <property type="evidence" value="ECO:0007669"/>
    <property type="project" value="UniProtKB-EC"/>
</dbReference>
<dbReference type="GeneID" id="33561725"/>
<dbReference type="GO" id="GO:0016787">
    <property type="term" value="F:hydrolase activity"/>
    <property type="evidence" value="ECO:0007669"/>
    <property type="project" value="UniProtKB-KW"/>
</dbReference>
<comment type="caution">
    <text evidence="7">The sequence shown here is derived from an EMBL/GenBank/DDBJ whole genome shotgun (WGS) entry which is preliminary data.</text>
</comment>
<evidence type="ECO:0000313" key="7">
    <source>
        <dbReference type="EMBL" id="ORZ04209.1"/>
    </source>
</evidence>
<comment type="catalytic activity">
    <reaction evidence="4">
        <text>Couples ATP hydrolysis with the unwinding of duplex DNA by translocating in the 3'-5' direction.</text>
        <dbReference type="EC" id="5.6.2.4"/>
    </reaction>
</comment>
<accession>A0A1Y2G8F1</accession>
<dbReference type="Gene3D" id="3.40.50.300">
    <property type="entry name" value="P-loop containing nucleotide triphosphate hydrolases"/>
    <property type="match status" value="1"/>
</dbReference>
<reference evidence="7 8" key="1">
    <citation type="submission" date="2016-07" db="EMBL/GenBank/DDBJ databases">
        <title>Pervasive Adenine N6-methylation of Active Genes in Fungi.</title>
        <authorList>
            <consortium name="DOE Joint Genome Institute"/>
            <person name="Mondo S.J."/>
            <person name="Dannebaum R.O."/>
            <person name="Kuo R.C."/>
            <person name="Labutti K."/>
            <person name="Haridas S."/>
            <person name="Kuo A."/>
            <person name="Salamov A."/>
            <person name="Ahrendt S.R."/>
            <person name="Lipzen A."/>
            <person name="Sullivan W."/>
            <person name="Andreopoulos W.B."/>
            <person name="Clum A."/>
            <person name="Lindquist E."/>
            <person name="Daum C."/>
            <person name="Ramamoorthy G.K."/>
            <person name="Gryganskyi A."/>
            <person name="Culley D."/>
            <person name="Magnuson J.K."/>
            <person name="James T.Y."/>
            <person name="O'Malley M.A."/>
            <person name="Stajich J.E."/>
            <person name="Spatafora J.W."/>
            <person name="Visel A."/>
            <person name="Grigoriev I.V."/>
        </authorList>
    </citation>
    <scope>NUCLEOTIDE SEQUENCE [LARGE SCALE GENOMIC DNA]</scope>
    <source>
        <strain evidence="7 8">NRRL 3116</strain>
    </source>
</reference>
<dbReference type="Proteomes" id="UP000193648">
    <property type="component" value="Unassembled WGS sequence"/>
</dbReference>
<proteinExistence type="inferred from homology"/>
<dbReference type="GO" id="GO:0000724">
    <property type="term" value="P:double-strand break repair via homologous recombination"/>
    <property type="evidence" value="ECO:0007669"/>
    <property type="project" value="TreeGrafter"/>
</dbReference>
<dbReference type="SUPFAM" id="SSF52540">
    <property type="entry name" value="P-loop containing nucleoside triphosphate hydrolases"/>
    <property type="match status" value="1"/>
</dbReference>
<evidence type="ECO:0000259" key="6">
    <source>
        <dbReference type="PROSITE" id="PS51194"/>
    </source>
</evidence>
<dbReference type="GO" id="GO:0005694">
    <property type="term" value="C:chromosome"/>
    <property type="evidence" value="ECO:0007669"/>
    <property type="project" value="TreeGrafter"/>
</dbReference>
<evidence type="ECO:0000313" key="8">
    <source>
        <dbReference type="Proteomes" id="UP000193648"/>
    </source>
</evidence>
<dbReference type="GO" id="GO:0003677">
    <property type="term" value="F:DNA binding"/>
    <property type="evidence" value="ECO:0007669"/>
    <property type="project" value="UniProtKB-KW"/>
</dbReference>